<dbReference type="PROSITE" id="PS51375">
    <property type="entry name" value="PPR"/>
    <property type="match status" value="4"/>
</dbReference>
<feature type="repeat" description="PPR" evidence="3">
    <location>
        <begin position="266"/>
        <end position="300"/>
    </location>
</feature>
<dbReference type="GO" id="GO:0009507">
    <property type="term" value="C:chloroplast"/>
    <property type="evidence" value="ECO:0007669"/>
    <property type="project" value="TreeGrafter"/>
</dbReference>
<gene>
    <name evidence="4" type="ORF">I3842_10G113100</name>
</gene>
<dbReference type="Pfam" id="PF13041">
    <property type="entry name" value="PPR_2"/>
    <property type="match status" value="2"/>
</dbReference>
<dbReference type="PANTHER" id="PTHR47936">
    <property type="entry name" value="PPR_LONG DOMAIN-CONTAINING PROTEIN"/>
    <property type="match status" value="1"/>
</dbReference>
<organism evidence="4 5">
    <name type="scientific">Carya illinoinensis</name>
    <name type="common">Pecan</name>
    <dbReference type="NCBI Taxonomy" id="32201"/>
    <lineage>
        <taxon>Eukaryota</taxon>
        <taxon>Viridiplantae</taxon>
        <taxon>Streptophyta</taxon>
        <taxon>Embryophyta</taxon>
        <taxon>Tracheophyta</taxon>
        <taxon>Spermatophyta</taxon>
        <taxon>Magnoliopsida</taxon>
        <taxon>eudicotyledons</taxon>
        <taxon>Gunneridae</taxon>
        <taxon>Pentapetalae</taxon>
        <taxon>rosids</taxon>
        <taxon>fabids</taxon>
        <taxon>Fagales</taxon>
        <taxon>Juglandaceae</taxon>
        <taxon>Carya</taxon>
    </lineage>
</organism>
<comment type="similarity">
    <text evidence="1">Belongs to the PPR family. P subfamily.</text>
</comment>
<evidence type="ECO:0000256" key="3">
    <source>
        <dbReference type="PROSITE-ProRule" id="PRU00708"/>
    </source>
</evidence>
<evidence type="ECO:0000256" key="2">
    <source>
        <dbReference type="ARBA" id="ARBA00022737"/>
    </source>
</evidence>
<feature type="repeat" description="PPR" evidence="3">
    <location>
        <begin position="161"/>
        <end position="195"/>
    </location>
</feature>
<evidence type="ECO:0008006" key="6">
    <source>
        <dbReference type="Google" id="ProtNLM"/>
    </source>
</evidence>
<evidence type="ECO:0000256" key="1">
    <source>
        <dbReference type="ARBA" id="ARBA00007626"/>
    </source>
</evidence>
<comment type="caution">
    <text evidence="4">The sequence shown here is derived from an EMBL/GenBank/DDBJ whole genome shotgun (WGS) entry which is preliminary data.</text>
</comment>
<dbReference type="AlphaFoldDB" id="A0A922J2Y5"/>
<dbReference type="EMBL" id="CM031834">
    <property type="protein sequence ID" value="KAG6692405.1"/>
    <property type="molecule type" value="Genomic_DNA"/>
</dbReference>
<evidence type="ECO:0000313" key="4">
    <source>
        <dbReference type="EMBL" id="KAG6692405.1"/>
    </source>
</evidence>
<name>A0A922J2Y5_CARIL</name>
<feature type="repeat" description="PPR" evidence="3">
    <location>
        <begin position="196"/>
        <end position="230"/>
    </location>
</feature>
<dbReference type="InterPro" id="IPR002885">
    <property type="entry name" value="PPR_rpt"/>
</dbReference>
<dbReference type="GO" id="GO:0010019">
    <property type="term" value="P:chloroplast-nucleus signaling pathway"/>
    <property type="evidence" value="ECO:0007669"/>
    <property type="project" value="TreeGrafter"/>
</dbReference>
<dbReference type="GO" id="GO:0031930">
    <property type="term" value="P:mitochondria-nucleus signaling pathway"/>
    <property type="evidence" value="ECO:0007669"/>
    <property type="project" value="TreeGrafter"/>
</dbReference>
<dbReference type="NCBIfam" id="TIGR00756">
    <property type="entry name" value="PPR"/>
    <property type="match status" value="5"/>
</dbReference>
<dbReference type="Proteomes" id="UP000811246">
    <property type="component" value="Chromosome 10"/>
</dbReference>
<dbReference type="Pfam" id="PF01535">
    <property type="entry name" value="PPR"/>
    <property type="match status" value="1"/>
</dbReference>
<accession>A0A922J2Y5</accession>
<evidence type="ECO:0000313" key="5">
    <source>
        <dbReference type="Proteomes" id="UP000811246"/>
    </source>
</evidence>
<keyword evidence="2" id="KW-0677">Repeat</keyword>
<reference evidence="4" key="1">
    <citation type="submission" date="2021-01" db="EMBL/GenBank/DDBJ databases">
        <authorList>
            <person name="Lovell J.T."/>
            <person name="Bentley N."/>
            <person name="Bhattarai G."/>
            <person name="Jenkins J.W."/>
            <person name="Sreedasyam A."/>
            <person name="Alarcon Y."/>
            <person name="Bock C."/>
            <person name="Boston L."/>
            <person name="Carlson J."/>
            <person name="Cervantes K."/>
            <person name="Clermont K."/>
            <person name="Krom N."/>
            <person name="Kubenka K."/>
            <person name="Mamidi S."/>
            <person name="Mattison C."/>
            <person name="Monteros M."/>
            <person name="Pisani C."/>
            <person name="Plott C."/>
            <person name="Rajasekar S."/>
            <person name="Rhein H.S."/>
            <person name="Rohla C."/>
            <person name="Song M."/>
            <person name="Hilaire R.S."/>
            <person name="Shu S."/>
            <person name="Wells L."/>
            <person name="Wang X."/>
            <person name="Webber J."/>
            <person name="Heerema R.J."/>
            <person name="Klein P."/>
            <person name="Conner P."/>
            <person name="Grauke L."/>
            <person name="Grimwood J."/>
            <person name="Schmutz J."/>
            <person name="Randall J.J."/>
        </authorList>
    </citation>
    <scope>NUCLEOTIDE SEQUENCE</scope>
    <source>
        <tissue evidence="4">Leaf</tissue>
    </source>
</reference>
<dbReference type="PANTHER" id="PTHR47936:SF5">
    <property type="entry name" value="PENTACOTRIPEPTIDE-REPEAT REGION OF PRORP DOMAIN-CONTAINING PROTEIN"/>
    <property type="match status" value="1"/>
</dbReference>
<feature type="repeat" description="PPR" evidence="3">
    <location>
        <begin position="231"/>
        <end position="265"/>
    </location>
</feature>
<protein>
    <recommendedName>
        <fullName evidence="6">Pentatricopeptide repeat-containing protein</fullName>
    </recommendedName>
</protein>
<proteinExistence type="inferred from homology"/>
<sequence>MSFSHLLRRSFSTTLQRKSPSIVKSISGDIYNDRSLKRVVEKFKKSSEHERFRTRTGLYETVVRRLASAKCFNWIEEILEDQKKYRDISKEGFSVRLVSLYGKSGMFEHAQKVFDEMPERNCKRTVLSLNALLGACVNSKRLDLVDGFFRELPKKLSIEPDLVSYNTVINSFCQMGLFDSAVSMLDEMEKKGVEPDLITFNTILNGFYRNGRFLDGEKIWKRMEEKNVIPDIRSYNAKLDGLVLEKRTKEAVDLVEEMKKHSVKPDVFSFNALIKGYINEGSLEEAKRFYEDIGKSDLSPYKKTFELLLPFVCQKGEVDLAFELCKEVFEAKLLVDISLLQLVVDALVKESKIEEAKELVLYGKTNRLKIEKRRESVAEAVRECCEERELESIEREEILERERRRTREKMFNPK</sequence>